<accession>A0A5B3FYH4</accession>
<comment type="caution">
    <text evidence="1">The sequence shown here is derived from an EMBL/GenBank/DDBJ whole genome shotgun (WGS) entry which is preliminary data.</text>
</comment>
<evidence type="ECO:0000313" key="2">
    <source>
        <dbReference type="Proteomes" id="UP000323567"/>
    </source>
</evidence>
<dbReference type="EMBL" id="VVXK01000029">
    <property type="protein sequence ID" value="KAA2365942.1"/>
    <property type="molecule type" value="Genomic_DNA"/>
</dbReference>
<gene>
    <name evidence="1" type="ORF">F2Y13_14065</name>
</gene>
<evidence type="ECO:0000313" key="1">
    <source>
        <dbReference type="EMBL" id="KAA2365942.1"/>
    </source>
</evidence>
<dbReference type="AlphaFoldDB" id="A0A5B3FYH4"/>
<organism evidence="1 2">
    <name type="scientific">Alistipes shahii</name>
    <dbReference type="NCBI Taxonomy" id="328814"/>
    <lineage>
        <taxon>Bacteria</taxon>
        <taxon>Pseudomonadati</taxon>
        <taxon>Bacteroidota</taxon>
        <taxon>Bacteroidia</taxon>
        <taxon>Bacteroidales</taxon>
        <taxon>Rikenellaceae</taxon>
        <taxon>Alistipes</taxon>
    </lineage>
</organism>
<sequence length="257" mass="30080">MKKWTKHEALGYLDKQIEVIHTLKLGRRGSSEHVRWLTNTLVFLEEIFGSDSYYYCNIKNLTWQFHGQRIYRGWDIDGAMEAYNQEAYVEQLEQANGFLLAAKDYLDANDIDTVYCASVEKQATGDLMKVLSLSEHKLRKVIRTKPEREKEIQDQFENLLIGADIEFEREGPHIDYSSKAYIPDFSFNSIDLAVEIKLCKTEEKTFIQQINDDILAYKTKFNNLLFIIYDLGVIRDVDTFKQSFEETENVIVHVIKH</sequence>
<dbReference type="Proteomes" id="UP000323567">
    <property type="component" value="Unassembled WGS sequence"/>
</dbReference>
<reference evidence="1 2" key="1">
    <citation type="journal article" date="2019" name="Nat. Med.">
        <title>A library of human gut bacterial isolates paired with longitudinal multiomics data enables mechanistic microbiome research.</title>
        <authorList>
            <person name="Poyet M."/>
            <person name="Groussin M."/>
            <person name="Gibbons S.M."/>
            <person name="Avila-Pacheco J."/>
            <person name="Jiang X."/>
            <person name="Kearney S.M."/>
            <person name="Perrotta A.R."/>
            <person name="Berdy B."/>
            <person name="Zhao S."/>
            <person name="Lieberman T.D."/>
            <person name="Swanson P.K."/>
            <person name="Smith M."/>
            <person name="Roesemann S."/>
            <person name="Alexander J.E."/>
            <person name="Rich S.A."/>
            <person name="Livny J."/>
            <person name="Vlamakis H."/>
            <person name="Clish C."/>
            <person name="Bullock K."/>
            <person name="Deik A."/>
            <person name="Scott J."/>
            <person name="Pierce K.A."/>
            <person name="Xavier R.J."/>
            <person name="Alm E.J."/>
        </authorList>
    </citation>
    <scope>NUCLEOTIDE SEQUENCE [LARGE SCALE GENOMIC DNA]</scope>
    <source>
        <strain evidence="1 2">BIOML-A2</strain>
    </source>
</reference>
<dbReference type="RefSeq" id="WP_009598548.1">
    <property type="nucleotide sequence ID" value="NZ_JBDMXV010000039.1"/>
</dbReference>
<proteinExistence type="predicted"/>
<dbReference type="Pfam" id="PF18742">
    <property type="entry name" value="DpnII-MboI"/>
    <property type="match status" value="1"/>
</dbReference>
<name>A0A5B3FYH4_9BACT</name>
<protein>
    <submittedName>
        <fullName evidence="1">Uncharacterized protein</fullName>
    </submittedName>
</protein>